<comment type="caution">
    <text evidence="1">The sequence shown here is derived from an EMBL/GenBank/DDBJ whole genome shotgun (WGS) entry which is preliminary data.</text>
</comment>
<sequence length="287" mass="33907">MPSHSAWTVVHEPYEVPFAASHCATIPLQALLNVPPPAFRNEQLLHMYTRLTRHEDPFSDSALDANAYVYKRVGREEKDLHQTIKDIVNCSYNFHYLHDQLTYEDIASESEKRTEVFIVYQQIGEVMLPLVSVRVLMDQELDCFELFTRQQADVRAVEFSRFSYHPLLDVPVALLDKEIRLLLDLHKRHLFRVLLRGAFRFLKSRKYRTSFVIMPPHVKRYMVGCGFVMHDMPESQLIASEEHDRMRRSFSKYWKPDRPVREQPAVYKLDFRIKPLVKEVKGQKVFL</sequence>
<dbReference type="RefSeq" id="WP_122914941.1">
    <property type="nucleotide sequence ID" value="NZ_RHHT01000053.1"/>
</dbReference>
<dbReference type="Proteomes" id="UP000281915">
    <property type="component" value="Unassembled WGS sequence"/>
</dbReference>
<organism evidence="1 2">
    <name type="scientific">Brevibacillus panacihumi</name>
    <dbReference type="NCBI Taxonomy" id="497735"/>
    <lineage>
        <taxon>Bacteria</taxon>
        <taxon>Bacillati</taxon>
        <taxon>Bacillota</taxon>
        <taxon>Bacilli</taxon>
        <taxon>Bacillales</taxon>
        <taxon>Paenibacillaceae</taxon>
        <taxon>Brevibacillus</taxon>
    </lineage>
</organism>
<protein>
    <submittedName>
        <fullName evidence="1">Uncharacterized protein</fullName>
    </submittedName>
</protein>
<dbReference type="AlphaFoldDB" id="A0A3M8CED2"/>
<proteinExistence type="predicted"/>
<evidence type="ECO:0000313" key="1">
    <source>
        <dbReference type="EMBL" id="RNB74048.1"/>
    </source>
</evidence>
<name>A0A3M8CED2_9BACL</name>
<gene>
    <name evidence="1" type="ORF">EDM58_20305</name>
</gene>
<dbReference type="EMBL" id="RHHT01000053">
    <property type="protein sequence ID" value="RNB74048.1"/>
    <property type="molecule type" value="Genomic_DNA"/>
</dbReference>
<evidence type="ECO:0000313" key="2">
    <source>
        <dbReference type="Proteomes" id="UP000281915"/>
    </source>
</evidence>
<accession>A0A3M8CED2</accession>
<reference evidence="1 2" key="1">
    <citation type="submission" date="2018-10" db="EMBL/GenBank/DDBJ databases">
        <title>Phylogenomics of Brevibacillus.</title>
        <authorList>
            <person name="Dunlap C."/>
        </authorList>
    </citation>
    <scope>NUCLEOTIDE SEQUENCE [LARGE SCALE GENOMIC DNA]</scope>
    <source>
        <strain evidence="1 2">JCM 15085</strain>
    </source>
</reference>